<evidence type="ECO:0000313" key="19">
    <source>
        <dbReference type="Proteomes" id="UP000220214"/>
    </source>
</evidence>
<gene>
    <name evidence="11" type="primary">MyoB</name>
    <name evidence="11" type="ORF">PBK173_000269000</name>
    <name evidence="13" type="ORF">PBNK65E_000261200</name>
    <name evidence="12" type="ORF">PBNK65NY_000260400</name>
    <name evidence="15" type="ORF">PBSP11A_000260400</name>
    <name evidence="14" type="ORF">PBSP11RLL_000260500</name>
</gene>
<reference evidence="11 16" key="1">
    <citation type="submission" date="2016-02" db="EMBL/GenBank/DDBJ databases">
        <authorList>
            <consortium name="Pathogen Informatics"/>
        </authorList>
    </citation>
    <scope>NUCLEOTIDE SEQUENCE [LARGE SCALE GENOMIC DNA]</scope>
    <source>
        <strain evidence="11 16">K173</strain>
        <strain evidence="12 20">NK65 ny</strain>
        <strain evidence="13 19">NK65e</strain>
        <strain evidence="15 17">SP11 Antwerpcl1</strain>
        <strain evidence="14 18">SP11 RLL</strain>
    </source>
</reference>
<dbReference type="Proteomes" id="UP000219974">
    <property type="component" value="Chromosome 11"/>
</dbReference>
<dbReference type="Gene3D" id="1.20.58.530">
    <property type="match status" value="1"/>
</dbReference>
<dbReference type="EMBL" id="LT608147">
    <property type="protein sequence ID" value="SCM23477.1"/>
    <property type="molecule type" value="Genomic_DNA"/>
</dbReference>
<dbReference type="EMBL" id="LT608275">
    <property type="protein sequence ID" value="SCO60876.1"/>
    <property type="molecule type" value="Genomic_DNA"/>
</dbReference>
<dbReference type="EMBL" id="LT160031">
    <property type="protein sequence ID" value="CXI59592.1"/>
    <property type="molecule type" value="Genomic_DNA"/>
</dbReference>
<evidence type="ECO:0000256" key="7">
    <source>
        <dbReference type="ARBA" id="ARBA00056291"/>
    </source>
</evidence>
<dbReference type="GO" id="GO:0051015">
    <property type="term" value="F:actin filament binding"/>
    <property type="evidence" value="ECO:0007669"/>
    <property type="project" value="TreeGrafter"/>
</dbReference>
<evidence type="ECO:0000313" key="13">
    <source>
        <dbReference type="EMBL" id="SCN26610.1"/>
    </source>
</evidence>
<proteinExistence type="inferred from homology"/>
<evidence type="ECO:0000256" key="8">
    <source>
        <dbReference type="ARBA" id="ARBA00068456"/>
    </source>
</evidence>
<organism evidence="11 16">
    <name type="scientific">Plasmodium berghei</name>
    <dbReference type="NCBI Taxonomy" id="5821"/>
    <lineage>
        <taxon>Eukaryota</taxon>
        <taxon>Sar</taxon>
        <taxon>Alveolata</taxon>
        <taxon>Apicomplexa</taxon>
        <taxon>Aconoidasida</taxon>
        <taxon>Haemosporida</taxon>
        <taxon>Plasmodiidae</taxon>
        <taxon>Plasmodium</taxon>
        <taxon>Plasmodium (Vinckeia)</taxon>
    </lineage>
</organism>
<feature type="binding site" evidence="9">
    <location>
        <begin position="179"/>
        <end position="186"/>
    </location>
    <ligand>
        <name>ATP</name>
        <dbReference type="ChEBI" id="CHEBI:30616"/>
    </ligand>
</feature>
<evidence type="ECO:0000313" key="20">
    <source>
        <dbReference type="Proteomes" id="UP000516480"/>
    </source>
</evidence>
<evidence type="ECO:0000256" key="5">
    <source>
        <dbReference type="ARBA" id="ARBA00023175"/>
    </source>
</evidence>
<feature type="region of interest" description="Actin-binding" evidence="9">
    <location>
        <begin position="632"/>
        <end position="654"/>
    </location>
</feature>
<dbReference type="OMA" id="SSCIEIF"/>
<evidence type="ECO:0000313" key="18">
    <source>
        <dbReference type="Proteomes" id="UP000219974"/>
    </source>
</evidence>
<dbReference type="AlphaFoldDB" id="A0A0Y9XJF8"/>
<dbReference type="Proteomes" id="UP000220214">
    <property type="component" value="Chromosome 11"/>
</dbReference>
<comment type="similarity">
    <text evidence="9">Belongs to the TRAFAC class myosin-kinesin ATPase superfamily. Myosin family.</text>
</comment>
<evidence type="ECO:0000313" key="12">
    <source>
        <dbReference type="EMBL" id="SCM23477.1"/>
    </source>
</evidence>
<name>A0A0Y9XJF8_PLABE</name>
<evidence type="ECO:0000256" key="3">
    <source>
        <dbReference type="ARBA" id="ARBA00022840"/>
    </source>
</evidence>
<accession>A0A0Y9XJF8</accession>
<dbReference type="PRINTS" id="PR00193">
    <property type="entry name" value="MYOSINHEAVY"/>
</dbReference>
<keyword evidence="4 9" id="KW-0518">Myosin</keyword>
<feature type="domain" description="Myosin motor" evidence="10">
    <location>
        <begin position="90"/>
        <end position="752"/>
    </location>
</feature>
<evidence type="ECO:0000313" key="11">
    <source>
        <dbReference type="EMBL" id="CXI59592.1"/>
    </source>
</evidence>
<evidence type="ECO:0000256" key="6">
    <source>
        <dbReference type="ARBA" id="ARBA00023203"/>
    </source>
</evidence>
<keyword evidence="5 9" id="KW-0505">Motor protein</keyword>
<dbReference type="InterPro" id="IPR036961">
    <property type="entry name" value="Kinesin_motor_dom_sf"/>
</dbReference>
<dbReference type="Proteomes" id="UP000069549">
    <property type="component" value="Chromosome 11"/>
</dbReference>
<evidence type="ECO:0000256" key="4">
    <source>
        <dbReference type="ARBA" id="ARBA00023123"/>
    </source>
</evidence>
<dbReference type="Gene3D" id="1.10.10.820">
    <property type="match status" value="1"/>
</dbReference>
<dbReference type="GO" id="GO:0005886">
    <property type="term" value="C:plasma membrane"/>
    <property type="evidence" value="ECO:0007669"/>
    <property type="project" value="UniProtKB-SubCell"/>
</dbReference>
<evidence type="ECO:0000256" key="2">
    <source>
        <dbReference type="ARBA" id="ARBA00022741"/>
    </source>
</evidence>
<dbReference type="SUPFAM" id="SSF52540">
    <property type="entry name" value="P-loop containing nucleoside triphosphate hydrolases"/>
    <property type="match status" value="1"/>
</dbReference>
<evidence type="ECO:0000313" key="15">
    <source>
        <dbReference type="EMBL" id="SCO62880.1"/>
    </source>
</evidence>
<dbReference type="InterPro" id="IPR027417">
    <property type="entry name" value="P-loop_NTPase"/>
</dbReference>
<dbReference type="FunFam" id="1.10.10.820:FF:000001">
    <property type="entry name" value="Myosin heavy chain"/>
    <property type="match status" value="1"/>
</dbReference>
<evidence type="ECO:0000256" key="9">
    <source>
        <dbReference type="PROSITE-ProRule" id="PRU00782"/>
    </source>
</evidence>
<keyword evidence="6 9" id="KW-0009">Actin-binding</keyword>
<dbReference type="PANTHER" id="PTHR13140:SF270">
    <property type="entry name" value="MYOSIN-12"/>
    <property type="match status" value="1"/>
</dbReference>
<dbReference type="Proteomes" id="UP000516480">
    <property type="component" value="Chromosome 11"/>
</dbReference>
<dbReference type="GO" id="GO:0007015">
    <property type="term" value="P:actin filament organization"/>
    <property type="evidence" value="ECO:0007669"/>
    <property type="project" value="TreeGrafter"/>
</dbReference>
<evidence type="ECO:0000256" key="1">
    <source>
        <dbReference type="ARBA" id="ARBA00004413"/>
    </source>
</evidence>
<evidence type="ECO:0000313" key="17">
    <source>
        <dbReference type="Proteomes" id="UP000219860"/>
    </source>
</evidence>
<sequence>MKNANELSDYLRVNSEFVDKSKNGFEGGNFYIWTHKSPNATLYPDVVFFKCLVLSVDGQNYRVKETIPETNSEYVVKKEDLFNCNSIINVDNHRLNDMIHHNSAEVLNMLCLRYKKNYIYTIAEPMLISINPYQVIDVDINEYKNKNTNELPPHVYSYAKEAMADFINTHTNQSIIISGESGSGKTEASKLVIKYYLSGIKEDNEISNTLWDSNFILEAFGNAKTLKNNNSSRYGKYIKIELNEYQNIVSSSIEIFLLENIRVVSQEEEERGYHIFYQIFNGMSQELKNKYKIRSENEYKYIVNKNVVIPEIDDSKDFGNLMISFDKMKMHDMKGDMFLTLSGLLLLGNVEYKEIEKGGKTNCSELDETNLELVNEISNLLGINYENLKDCLVFTEKTIANQKIEIPLSVEESVSICKSISKDLYNKIFSYITKRINNFLNNNKELNNYIGILDIFGFEIFSKNSLEQLLINIANEEIHSIYLYIVYEKETELYKAEDILIESVKYTTNESIIDLLRGKTSIVSILEDSCLGPVKNDESIISVYTNKFSKHAKYASTKRDINKNFVIKHTVSDVTYTITNFISKNKDILPSNIVRLLKVSNNNLVRSLYADVEVSESLGRKNLITFKYLKNLNNIISYLKSTNIYFIKCIKPNENKEKNNFNQKKVFPQLFALSIIETLNISFFFQYKYKFDVFLSYFEYLDYSTSKDSNLTDKEKVSTILQNTVDPDLYKVGKSMIFLKKECVSKIREIINNNLKCYKNLCNIATAIVTRIKKKEVVELNIKNLQLAQAYFRKYKHMKELE</sequence>
<comment type="function">
    <text evidence="7">Myosins are actin-based motor molecules with ATPase activity. Unconventional myosins serve in intracellular movements. Their highly divergent tails are presumed to bind to membranous compartments, which would be moved relative to actin filaments.</text>
</comment>
<dbReference type="SMART" id="SM00242">
    <property type="entry name" value="MYSc"/>
    <property type="match status" value="1"/>
</dbReference>
<evidence type="ECO:0000313" key="14">
    <source>
        <dbReference type="EMBL" id="SCO60876.1"/>
    </source>
</evidence>
<dbReference type="OrthoDB" id="312459at2759"/>
<dbReference type="GO" id="GO:0000146">
    <property type="term" value="F:microfilament motor activity"/>
    <property type="evidence" value="ECO:0007669"/>
    <property type="project" value="TreeGrafter"/>
</dbReference>
<dbReference type="EMBL" id="LT608259">
    <property type="protein sequence ID" value="SCO62880.1"/>
    <property type="molecule type" value="Genomic_DNA"/>
</dbReference>
<evidence type="ECO:0000313" key="16">
    <source>
        <dbReference type="Proteomes" id="UP000069549"/>
    </source>
</evidence>
<dbReference type="CDD" id="cd14937">
    <property type="entry name" value="MYSc_Myo24A"/>
    <property type="match status" value="1"/>
</dbReference>
<dbReference type="Gene3D" id="1.20.5.4820">
    <property type="match status" value="1"/>
</dbReference>
<comment type="subcellular location">
    <subcellularLocation>
        <location evidence="1">Cell membrane</location>
        <topology evidence="1">Peripheral membrane protein</topology>
        <orientation evidence="1">Cytoplasmic side</orientation>
    </subcellularLocation>
</comment>
<dbReference type="PROSITE" id="PS51456">
    <property type="entry name" value="MYOSIN_MOTOR"/>
    <property type="match status" value="1"/>
</dbReference>
<keyword evidence="3 9" id="KW-0067">ATP-binding</keyword>
<dbReference type="VEuPathDB" id="PlasmoDB:PBANKA_1103300"/>
<protein>
    <recommendedName>
        <fullName evidence="8">Myosin-A</fullName>
    </recommendedName>
</protein>
<dbReference type="GO" id="GO:0005524">
    <property type="term" value="F:ATP binding"/>
    <property type="evidence" value="ECO:0007669"/>
    <property type="project" value="UniProtKB-UniRule"/>
</dbReference>
<dbReference type="EMBL" id="LT614637">
    <property type="protein sequence ID" value="SCN26610.1"/>
    <property type="molecule type" value="Genomic_DNA"/>
</dbReference>
<dbReference type="PANTHER" id="PTHR13140">
    <property type="entry name" value="MYOSIN"/>
    <property type="match status" value="1"/>
</dbReference>
<dbReference type="Gene3D" id="3.40.850.10">
    <property type="entry name" value="Kinesin motor domain"/>
    <property type="match status" value="1"/>
</dbReference>
<dbReference type="Pfam" id="PF00063">
    <property type="entry name" value="Myosin_head"/>
    <property type="match status" value="1"/>
</dbReference>
<dbReference type="Proteomes" id="UP000219860">
    <property type="component" value="Chromosome 11"/>
</dbReference>
<dbReference type="Gene3D" id="1.20.120.720">
    <property type="entry name" value="Myosin VI head, motor domain, U50 subdomain"/>
    <property type="match status" value="1"/>
</dbReference>
<dbReference type="GO" id="GO:0005737">
    <property type="term" value="C:cytoplasm"/>
    <property type="evidence" value="ECO:0007669"/>
    <property type="project" value="TreeGrafter"/>
</dbReference>
<dbReference type="InterPro" id="IPR001609">
    <property type="entry name" value="Myosin_head_motor_dom-like"/>
</dbReference>
<evidence type="ECO:0000259" key="10">
    <source>
        <dbReference type="PROSITE" id="PS51456"/>
    </source>
</evidence>
<keyword evidence="2 9" id="KW-0547">Nucleotide-binding</keyword>
<dbReference type="GO" id="GO:0016459">
    <property type="term" value="C:myosin complex"/>
    <property type="evidence" value="ECO:0007669"/>
    <property type="project" value="UniProtKB-KW"/>
</dbReference>